<gene>
    <name evidence="7" type="primary">mltG</name>
    <name evidence="9" type="ORF">RR49_02170</name>
</gene>
<dbReference type="Gene3D" id="3.30.1490.480">
    <property type="entry name" value="Endolytic murein transglycosylase"/>
    <property type="match status" value="1"/>
</dbReference>
<name>A0A0F0LR94_9MICO</name>
<comment type="similarity">
    <text evidence="7">Belongs to the transglycosylase MltG family.</text>
</comment>
<dbReference type="GO" id="GO:0071555">
    <property type="term" value="P:cell wall organization"/>
    <property type="evidence" value="ECO:0007669"/>
    <property type="project" value="UniProtKB-KW"/>
</dbReference>
<dbReference type="PANTHER" id="PTHR30518">
    <property type="entry name" value="ENDOLYTIC MUREIN TRANSGLYCOSYLASE"/>
    <property type="match status" value="1"/>
</dbReference>
<feature type="region of interest" description="Disordered" evidence="8">
    <location>
        <begin position="1"/>
        <end position="133"/>
    </location>
</feature>
<keyword evidence="2 7" id="KW-0812">Transmembrane</keyword>
<reference evidence="9 10" key="1">
    <citation type="submission" date="2015-02" db="EMBL/GenBank/DDBJ databases">
        <title>Draft genome sequences of ten Microbacterium spp. with emphasis on heavy metal contaminated environments.</title>
        <authorList>
            <person name="Corretto E."/>
        </authorList>
    </citation>
    <scope>NUCLEOTIDE SEQUENCE [LARGE SCALE GENOMIC DNA]</scope>
    <source>
        <strain evidence="9 10">DSM 18659</strain>
    </source>
</reference>
<evidence type="ECO:0000256" key="1">
    <source>
        <dbReference type="ARBA" id="ARBA00022475"/>
    </source>
</evidence>
<keyword evidence="1 7" id="KW-1003">Cell membrane</keyword>
<comment type="caution">
    <text evidence="9">The sequence shown here is derived from an EMBL/GenBank/DDBJ whole genome shotgun (WGS) entry which is preliminary data.</text>
</comment>
<evidence type="ECO:0000313" key="9">
    <source>
        <dbReference type="EMBL" id="KJL35737.1"/>
    </source>
</evidence>
<organism evidence="9 10">
    <name type="scientific">Microbacterium ginsengisoli</name>
    <dbReference type="NCBI Taxonomy" id="400772"/>
    <lineage>
        <taxon>Bacteria</taxon>
        <taxon>Bacillati</taxon>
        <taxon>Actinomycetota</taxon>
        <taxon>Actinomycetes</taxon>
        <taxon>Micrococcales</taxon>
        <taxon>Microbacteriaceae</taxon>
        <taxon>Microbacterium</taxon>
    </lineage>
</organism>
<evidence type="ECO:0000313" key="10">
    <source>
        <dbReference type="Proteomes" id="UP000033451"/>
    </source>
</evidence>
<dbReference type="GO" id="GO:0005886">
    <property type="term" value="C:plasma membrane"/>
    <property type="evidence" value="ECO:0007669"/>
    <property type="project" value="UniProtKB-SubCell"/>
</dbReference>
<dbReference type="GO" id="GO:0009252">
    <property type="term" value="P:peptidoglycan biosynthetic process"/>
    <property type="evidence" value="ECO:0007669"/>
    <property type="project" value="UniProtKB-UniRule"/>
</dbReference>
<dbReference type="HAMAP" id="MF_02065">
    <property type="entry name" value="MltG"/>
    <property type="match status" value="1"/>
</dbReference>
<keyword evidence="5 7" id="KW-0456">Lyase</keyword>
<dbReference type="GO" id="GO:0008932">
    <property type="term" value="F:lytic endotransglycosylase activity"/>
    <property type="evidence" value="ECO:0007669"/>
    <property type="project" value="UniProtKB-UniRule"/>
</dbReference>
<dbReference type="PANTHER" id="PTHR30518:SF2">
    <property type="entry name" value="ENDOLYTIC MUREIN TRANSGLYCOSYLASE"/>
    <property type="match status" value="1"/>
</dbReference>
<comment type="function">
    <text evidence="7">Functions as a peptidoglycan terminase that cleaves nascent peptidoglycan strands endolytically to terminate their elongation.</text>
</comment>
<accession>A0A0F0LR94</accession>
<feature type="compositionally biased region" description="Basic and acidic residues" evidence="8">
    <location>
        <begin position="45"/>
        <end position="55"/>
    </location>
</feature>
<dbReference type="RefSeq" id="WP_045248079.1">
    <property type="nucleotide sequence ID" value="NZ_JYIY01000077.1"/>
</dbReference>
<sequence>MTDEKSADDPFSTLYSQLPANRPRTSAADETPASAEPGTETAPLTRRELRERLTRETTGQQQPAPDAAPVSPTPASWPPRVPSQPDALHPASLTGLTPAPTAAMPPSGSTPPPVTRQPERTAPVGAARASAPGDLADLFTGRASSDTVGAVPKKPSKRRRRARGWIALAIVVVLLGGIGAGGVWVWNTYGDKVRSFMGWEEPADYATGLANGEALLTIASGDTGMTISTKLYQAGVTKTSSVFYNMLVKSQQNPNFQPGVYKLQKQMTAAAALAAIQDPANRQQNTALIREGLTVSQIAQALSDDLTIPLADVQAAVKTPSDYGVSADSLEGWLFPATYTFDPGTTATQAVKAMVDRTKQSLQQAGVAASDQQRILTIASIIQREARQSADFYKVSRVIQNRLADGMKLQMDSTAQYGYGEMHDGSVSSSAAALADNNPWNTYVITGLPKGPISNPGDTAIDAAVHPADGPWLYFVTVNLDTGETVFSTTDAEHEAAVAQWRSWCAQNPNSGC</sequence>
<keyword evidence="6 7" id="KW-0961">Cell wall biogenesis/degradation</keyword>
<dbReference type="Pfam" id="PF02618">
    <property type="entry name" value="YceG"/>
    <property type="match status" value="1"/>
</dbReference>
<dbReference type="Gene3D" id="3.30.160.60">
    <property type="entry name" value="Classic Zinc Finger"/>
    <property type="match status" value="1"/>
</dbReference>
<evidence type="ECO:0000256" key="7">
    <source>
        <dbReference type="HAMAP-Rule" id="MF_02065"/>
    </source>
</evidence>
<feature type="compositionally biased region" description="Pro residues" evidence="8">
    <location>
        <begin position="71"/>
        <end position="82"/>
    </location>
</feature>
<keyword evidence="3 7" id="KW-1133">Transmembrane helix</keyword>
<dbReference type="Proteomes" id="UP000033451">
    <property type="component" value="Unassembled WGS sequence"/>
</dbReference>
<evidence type="ECO:0000256" key="4">
    <source>
        <dbReference type="ARBA" id="ARBA00023136"/>
    </source>
</evidence>
<keyword evidence="10" id="KW-1185">Reference proteome</keyword>
<dbReference type="AlphaFoldDB" id="A0A0F0LR94"/>
<evidence type="ECO:0000256" key="6">
    <source>
        <dbReference type="ARBA" id="ARBA00023316"/>
    </source>
</evidence>
<proteinExistence type="inferred from homology"/>
<keyword evidence="4 7" id="KW-0472">Membrane</keyword>
<dbReference type="EC" id="4.2.2.29" evidence="7"/>
<dbReference type="PATRIC" id="fig|400772.4.peg.2186"/>
<protein>
    <recommendedName>
        <fullName evidence="7">Endolytic murein transglycosylase</fullName>
        <ecNumber evidence="7">4.2.2.29</ecNumber>
    </recommendedName>
    <alternativeName>
        <fullName evidence="7">Peptidoglycan lytic transglycosylase</fullName>
    </alternativeName>
    <alternativeName>
        <fullName evidence="7">Peptidoglycan polymerization terminase</fullName>
    </alternativeName>
</protein>
<dbReference type="EMBL" id="JYIY01000077">
    <property type="protein sequence ID" value="KJL35737.1"/>
    <property type="molecule type" value="Genomic_DNA"/>
</dbReference>
<evidence type="ECO:0000256" key="5">
    <source>
        <dbReference type="ARBA" id="ARBA00023239"/>
    </source>
</evidence>
<evidence type="ECO:0000256" key="8">
    <source>
        <dbReference type="SAM" id="MobiDB-lite"/>
    </source>
</evidence>
<evidence type="ECO:0000256" key="2">
    <source>
        <dbReference type="ARBA" id="ARBA00022692"/>
    </source>
</evidence>
<feature type="site" description="Important for catalytic activity" evidence="7">
    <location>
        <position position="385"/>
    </location>
</feature>
<dbReference type="InterPro" id="IPR003770">
    <property type="entry name" value="MLTG-like"/>
</dbReference>
<comment type="catalytic activity">
    <reaction evidence="7">
        <text>a peptidoglycan chain = a peptidoglycan chain with N-acetyl-1,6-anhydromuramyl-[peptide] at the reducing end + a peptidoglycan chain with N-acetylglucosamine at the non-reducing end.</text>
        <dbReference type="EC" id="4.2.2.29"/>
    </reaction>
</comment>
<dbReference type="STRING" id="400772.RR49_02170"/>
<dbReference type="NCBIfam" id="TIGR00247">
    <property type="entry name" value="endolytic transglycosylase MltG"/>
    <property type="match status" value="1"/>
</dbReference>
<evidence type="ECO:0000256" key="3">
    <source>
        <dbReference type="ARBA" id="ARBA00022989"/>
    </source>
</evidence>
<feature type="transmembrane region" description="Helical" evidence="7">
    <location>
        <begin position="164"/>
        <end position="186"/>
    </location>
</feature>
<dbReference type="CDD" id="cd08010">
    <property type="entry name" value="MltG_like"/>
    <property type="match status" value="1"/>
</dbReference>
<comment type="subcellular location">
    <subcellularLocation>
        <location evidence="7">Cell membrane</location>
        <topology evidence="7">Single-pass membrane protein</topology>
    </subcellularLocation>
</comment>